<keyword evidence="3" id="KW-1185">Reference proteome</keyword>
<feature type="region of interest" description="Disordered" evidence="1">
    <location>
        <begin position="69"/>
        <end position="95"/>
    </location>
</feature>
<dbReference type="HOGENOM" id="CLU_1677560_0_0_1"/>
<evidence type="ECO:0000313" key="3">
    <source>
        <dbReference type="Proteomes" id="UP000027195"/>
    </source>
</evidence>
<dbReference type="EMBL" id="KL198016">
    <property type="protein sequence ID" value="KDQ21461.1"/>
    <property type="molecule type" value="Genomic_DNA"/>
</dbReference>
<dbReference type="AlphaFoldDB" id="A0A067NCG0"/>
<sequence>MASMLNADIAHYTHYSMSLLNTYYAHRRNSEPSGKAGSDAFTGVPTPPNALRGASRGFAGCCATPVNSQLRVSDSPPRSIAHESPLLPSGSPPTQVADCRCPKEISLLAIYNSRSGLSVYPGVLIPYTLNENNTATNRRTRAGPGQLVAPMEINDAS</sequence>
<organism evidence="2 3">
    <name type="scientific">Botryobasidium botryosum (strain FD-172 SS1)</name>
    <dbReference type="NCBI Taxonomy" id="930990"/>
    <lineage>
        <taxon>Eukaryota</taxon>
        <taxon>Fungi</taxon>
        <taxon>Dikarya</taxon>
        <taxon>Basidiomycota</taxon>
        <taxon>Agaricomycotina</taxon>
        <taxon>Agaricomycetes</taxon>
        <taxon>Cantharellales</taxon>
        <taxon>Botryobasidiaceae</taxon>
        <taxon>Botryobasidium</taxon>
    </lineage>
</organism>
<protein>
    <submittedName>
        <fullName evidence="2">Uncharacterized protein</fullName>
    </submittedName>
</protein>
<evidence type="ECO:0000256" key="1">
    <source>
        <dbReference type="SAM" id="MobiDB-lite"/>
    </source>
</evidence>
<dbReference type="InParanoid" id="A0A067NCG0"/>
<proteinExistence type="predicted"/>
<accession>A0A067NCG0</accession>
<reference evidence="3" key="1">
    <citation type="journal article" date="2014" name="Proc. Natl. Acad. Sci. U.S.A.">
        <title>Extensive sampling of basidiomycete genomes demonstrates inadequacy of the white-rot/brown-rot paradigm for wood decay fungi.</title>
        <authorList>
            <person name="Riley R."/>
            <person name="Salamov A.A."/>
            <person name="Brown D.W."/>
            <person name="Nagy L.G."/>
            <person name="Floudas D."/>
            <person name="Held B.W."/>
            <person name="Levasseur A."/>
            <person name="Lombard V."/>
            <person name="Morin E."/>
            <person name="Otillar R."/>
            <person name="Lindquist E.A."/>
            <person name="Sun H."/>
            <person name="LaButti K.M."/>
            <person name="Schmutz J."/>
            <person name="Jabbour D."/>
            <person name="Luo H."/>
            <person name="Baker S.E."/>
            <person name="Pisabarro A.G."/>
            <person name="Walton J.D."/>
            <person name="Blanchette R.A."/>
            <person name="Henrissat B."/>
            <person name="Martin F."/>
            <person name="Cullen D."/>
            <person name="Hibbett D.S."/>
            <person name="Grigoriev I.V."/>
        </authorList>
    </citation>
    <scope>NUCLEOTIDE SEQUENCE [LARGE SCALE GENOMIC DNA]</scope>
    <source>
        <strain evidence="3">FD-172 SS1</strain>
    </source>
</reference>
<evidence type="ECO:0000313" key="2">
    <source>
        <dbReference type="EMBL" id="KDQ21461.1"/>
    </source>
</evidence>
<gene>
    <name evidence="2" type="ORF">BOTBODRAFT_50096</name>
</gene>
<dbReference type="Proteomes" id="UP000027195">
    <property type="component" value="Unassembled WGS sequence"/>
</dbReference>
<name>A0A067NCG0_BOTB1</name>